<keyword evidence="9 12" id="KW-0521">NADP</keyword>
<comment type="pathway">
    <text evidence="2 12">Cofactor biosynthesis; riboflavin biosynthesis; 5-amino-6-(D-ribitylamino)uracil from GTP: step 2/4.</text>
</comment>
<keyword evidence="7 12" id="KW-0479">Metal-binding</keyword>
<comment type="catalytic activity">
    <reaction evidence="12">
        <text>2,5-diamino-6-hydroxy-4-(5-phosphoribosylamino)-pyrimidine + H2O + H(+) = 5-amino-6-(5-phospho-D-ribosylamino)uracil + NH4(+)</text>
        <dbReference type="Rhea" id="RHEA:21868"/>
        <dbReference type="ChEBI" id="CHEBI:15377"/>
        <dbReference type="ChEBI" id="CHEBI:15378"/>
        <dbReference type="ChEBI" id="CHEBI:28938"/>
        <dbReference type="ChEBI" id="CHEBI:58453"/>
        <dbReference type="ChEBI" id="CHEBI:58614"/>
        <dbReference type="EC" id="3.5.4.26"/>
    </reaction>
</comment>
<feature type="binding site" evidence="14">
    <location>
        <position position="299"/>
    </location>
    <ligand>
        <name>substrate</name>
    </ligand>
</feature>
<dbReference type="PIRSF" id="PIRSF006769">
    <property type="entry name" value="RibD"/>
    <property type="match status" value="1"/>
</dbReference>
<dbReference type="InterPro" id="IPR050765">
    <property type="entry name" value="Riboflavin_Biosynth_HTPR"/>
</dbReference>
<feature type="binding site" evidence="14">
    <location>
        <position position="159"/>
    </location>
    <ligand>
        <name>NADP(+)</name>
        <dbReference type="ChEBI" id="CHEBI:58349"/>
    </ligand>
</feature>
<evidence type="ECO:0000256" key="8">
    <source>
        <dbReference type="ARBA" id="ARBA00022833"/>
    </source>
</evidence>
<evidence type="ECO:0000256" key="1">
    <source>
        <dbReference type="ARBA" id="ARBA00002151"/>
    </source>
</evidence>
<dbReference type="HOGENOM" id="CLU_036590_1_1_10"/>
<keyword evidence="12" id="KW-0378">Hydrolase</keyword>
<evidence type="ECO:0000256" key="7">
    <source>
        <dbReference type="ARBA" id="ARBA00022723"/>
    </source>
</evidence>
<keyword evidence="8 12" id="KW-0862">Zinc</keyword>
<evidence type="ECO:0000256" key="15">
    <source>
        <dbReference type="PIRSR" id="PIRSR006769-3"/>
    </source>
</evidence>
<dbReference type="InterPro" id="IPR004794">
    <property type="entry name" value="Eubact_RibD"/>
</dbReference>
<feature type="active site" description="Proton donor" evidence="13">
    <location>
        <position position="54"/>
    </location>
</feature>
<evidence type="ECO:0000256" key="10">
    <source>
        <dbReference type="ARBA" id="ARBA00023002"/>
    </source>
</evidence>
<gene>
    <name evidence="17" type="ORF">HMPREF9134_01664</name>
</gene>
<feature type="binding site" evidence="15">
    <location>
        <position position="88"/>
    </location>
    <ligand>
        <name>Zn(2+)</name>
        <dbReference type="ChEBI" id="CHEBI:29105"/>
        <note>catalytic</note>
    </ligand>
</feature>
<dbReference type="GO" id="GO:0009231">
    <property type="term" value="P:riboflavin biosynthetic process"/>
    <property type="evidence" value="ECO:0007669"/>
    <property type="project" value="UniProtKB-UniPathway"/>
</dbReference>
<evidence type="ECO:0000256" key="13">
    <source>
        <dbReference type="PIRSR" id="PIRSR006769-1"/>
    </source>
</evidence>
<dbReference type="PANTHER" id="PTHR38011:SF7">
    <property type="entry name" value="2,5-DIAMINO-6-RIBOSYLAMINO-4(3H)-PYRIMIDINONE 5'-PHOSPHATE REDUCTASE"/>
    <property type="match status" value="1"/>
</dbReference>
<evidence type="ECO:0000256" key="3">
    <source>
        <dbReference type="ARBA" id="ARBA00004910"/>
    </source>
</evidence>
<evidence type="ECO:0000256" key="11">
    <source>
        <dbReference type="ARBA" id="ARBA00023268"/>
    </source>
</evidence>
<evidence type="ECO:0000256" key="12">
    <source>
        <dbReference type="PIRNR" id="PIRNR006769"/>
    </source>
</evidence>
<dbReference type="EC" id="3.5.4.26" evidence="12"/>
<dbReference type="SUPFAM" id="SSF53597">
    <property type="entry name" value="Dihydrofolate reductase-like"/>
    <property type="match status" value="1"/>
</dbReference>
<evidence type="ECO:0000313" key="17">
    <source>
        <dbReference type="EMBL" id="EKY00330.1"/>
    </source>
</evidence>
<comment type="caution">
    <text evidence="17">The sequence shown here is derived from an EMBL/GenBank/DDBJ whole genome shotgun (WGS) entry which is preliminary data.</text>
</comment>
<feature type="binding site" evidence="14">
    <location>
        <position position="213"/>
    </location>
    <ligand>
        <name>substrate</name>
    </ligand>
</feature>
<comment type="similarity">
    <text evidence="4 12">In the N-terminal section; belongs to the cytidine and deoxycytidylate deaminase family.</text>
</comment>
<comment type="cofactor">
    <cofactor evidence="12 15">
        <name>Zn(2+)</name>
        <dbReference type="ChEBI" id="CHEBI:29105"/>
    </cofactor>
    <text evidence="12 15">Binds 1 zinc ion.</text>
</comment>
<dbReference type="Pfam" id="PF01872">
    <property type="entry name" value="RibD_C"/>
    <property type="match status" value="1"/>
</dbReference>
<dbReference type="CDD" id="cd01284">
    <property type="entry name" value="Riboflavin_deaminase-reductase"/>
    <property type="match status" value="1"/>
</dbReference>
<dbReference type="eggNOG" id="COG0117">
    <property type="taxonomic scope" value="Bacteria"/>
</dbReference>
<dbReference type="Gene3D" id="3.40.430.10">
    <property type="entry name" value="Dihydrofolate Reductase, subunit A"/>
    <property type="match status" value="1"/>
</dbReference>
<keyword evidence="11" id="KW-0511">Multifunctional enzyme</keyword>
<dbReference type="Pfam" id="PF00383">
    <property type="entry name" value="dCMP_cyt_deam_1"/>
    <property type="match status" value="1"/>
</dbReference>
<organism evidence="17 18">
    <name type="scientific">Porphyromonas catoniae F0037</name>
    <dbReference type="NCBI Taxonomy" id="1127696"/>
    <lineage>
        <taxon>Bacteria</taxon>
        <taxon>Pseudomonadati</taxon>
        <taxon>Bacteroidota</taxon>
        <taxon>Bacteroidia</taxon>
        <taxon>Bacteroidales</taxon>
        <taxon>Porphyromonadaceae</taxon>
        <taxon>Porphyromonas</taxon>
    </lineage>
</organism>
<evidence type="ECO:0000259" key="16">
    <source>
        <dbReference type="PROSITE" id="PS51747"/>
    </source>
</evidence>
<feature type="binding site" evidence="15">
    <location>
        <position position="52"/>
    </location>
    <ligand>
        <name>Zn(2+)</name>
        <dbReference type="ChEBI" id="CHEBI:29105"/>
        <note>catalytic</note>
    </ligand>
</feature>
<dbReference type="AlphaFoldDB" id="L1NAQ3"/>
<evidence type="ECO:0000256" key="14">
    <source>
        <dbReference type="PIRSR" id="PIRSR006769-2"/>
    </source>
</evidence>
<dbReference type="RefSeq" id="WP_005467793.1">
    <property type="nucleotide sequence ID" value="NZ_KB291032.1"/>
</dbReference>
<dbReference type="InterPro" id="IPR016193">
    <property type="entry name" value="Cytidine_deaminase-like"/>
</dbReference>
<feature type="binding site" evidence="14">
    <location>
        <position position="205"/>
    </location>
    <ligand>
        <name>NADP(+)</name>
        <dbReference type="ChEBI" id="CHEBI:58349"/>
    </ligand>
</feature>
<comment type="similarity">
    <text evidence="5 12">In the C-terminal section; belongs to the HTP reductase family.</text>
</comment>
<comment type="pathway">
    <text evidence="3 12">Cofactor biosynthesis; riboflavin biosynthesis; 5-amino-6-(D-ribitylamino)uracil from GTP: step 3/4.</text>
</comment>
<evidence type="ECO:0000256" key="6">
    <source>
        <dbReference type="ARBA" id="ARBA00022619"/>
    </source>
</evidence>
<evidence type="ECO:0000313" key="18">
    <source>
        <dbReference type="Proteomes" id="UP000010408"/>
    </source>
</evidence>
<dbReference type="SUPFAM" id="SSF53927">
    <property type="entry name" value="Cytidine deaminase-like"/>
    <property type="match status" value="1"/>
</dbReference>
<dbReference type="UniPathway" id="UPA00275">
    <property type="reaction ID" value="UER00401"/>
</dbReference>
<dbReference type="EC" id="1.1.1.193" evidence="12"/>
<dbReference type="EMBL" id="AMEQ01000040">
    <property type="protein sequence ID" value="EKY00330.1"/>
    <property type="molecule type" value="Genomic_DNA"/>
</dbReference>
<keyword evidence="10 12" id="KW-0560">Oxidoreductase</keyword>
<dbReference type="InterPro" id="IPR002734">
    <property type="entry name" value="RibDG_C"/>
</dbReference>
<dbReference type="InterPro" id="IPR016192">
    <property type="entry name" value="APOBEC/CMP_deaminase_Zn-bd"/>
</dbReference>
<accession>L1NAQ3</accession>
<feature type="domain" description="CMP/dCMP-type deaminase" evidence="16">
    <location>
        <begin position="3"/>
        <end position="127"/>
    </location>
</feature>
<comment type="catalytic activity">
    <reaction evidence="12">
        <text>5-amino-6-(5-phospho-D-ribitylamino)uracil + NADP(+) = 5-amino-6-(5-phospho-D-ribosylamino)uracil + NADPH + H(+)</text>
        <dbReference type="Rhea" id="RHEA:17845"/>
        <dbReference type="ChEBI" id="CHEBI:15378"/>
        <dbReference type="ChEBI" id="CHEBI:57783"/>
        <dbReference type="ChEBI" id="CHEBI:58349"/>
        <dbReference type="ChEBI" id="CHEBI:58421"/>
        <dbReference type="ChEBI" id="CHEBI:58453"/>
        <dbReference type="EC" id="1.1.1.193"/>
    </reaction>
</comment>
<dbReference type="PROSITE" id="PS00903">
    <property type="entry name" value="CYT_DCMP_DEAMINASES_1"/>
    <property type="match status" value="1"/>
</dbReference>
<dbReference type="GO" id="GO:0008703">
    <property type="term" value="F:5-amino-6-(5-phosphoribosylamino)uracil reductase activity"/>
    <property type="evidence" value="ECO:0007669"/>
    <property type="project" value="UniProtKB-EC"/>
</dbReference>
<dbReference type="Proteomes" id="UP000010408">
    <property type="component" value="Unassembled WGS sequence"/>
</dbReference>
<dbReference type="InterPro" id="IPR002125">
    <property type="entry name" value="CMP_dCMP_dom"/>
</dbReference>
<proteinExistence type="inferred from homology"/>
<protein>
    <recommendedName>
        <fullName evidence="12">Riboflavin biosynthesis protein RibD</fullName>
    </recommendedName>
    <domain>
        <recommendedName>
            <fullName evidence="12">Diaminohydroxyphosphoribosylaminopyrimidine deaminase</fullName>
            <shortName evidence="12">DRAP deaminase</shortName>
            <ecNumber evidence="12">3.5.4.26</ecNumber>
        </recommendedName>
        <alternativeName>
            <fullName evidence="12">Riboflavin-specific deaminase</fullName>
        </alternativeName>
    </domain>
    <domain>
        <recommendedName>
            <fullName evidence="12">5-amino-6-(5-phosphoribosylamino)uracil reductase</fullName>
            <ecNumber evidence="12">1.1.1.193</ecNumber>
        </recommendedName>
        <alternativeName>
            <fullName evidence="12">HTP reductase</fullName>
        </alternativeName>
    </domain>
</protein>
<feature type="binding site" evidence="14">
    <location>
        <position position="216"/>
    </location>
    <ligand>
        <name>substrate</name>
    </ligand>
</feature>
<dbReference type="InterPro" id="IPR024072">
    <property type="entry name" value="DHFR-like_dom_sf"/>
</dbReference>
<dbReference type="GO" id="GO:0008270">
    <property type="term" value="F:zinc ion binding"/>
    <property type="evidence" value="ECO:0007669"/>
    <property type="project" value="InterPro"/>
</dbReference>
<reference evidence="17 18" key="1">
    <citation type="submission" date="2012-05" db="EMBL/GenBank/DDBJ databases">
        <authorList>
            <person name="Weinstock G."/>
            <person name="Sodergren E."/>
            <person name="Lobos E.A."/>
            <person name="Fulton L."/>
            <person name="Fulton R."/>
            <person name="Courtney L."/>
            <person name="Fronick C."/>
            <person name="O'Laughlin M."/>
            <person name="Godfrey J."/>
            <person name="Wilson R.M."/>
            <person name="Miner T."/>
            <person name="Farmer C."/>
            <person name="Delehaunty K."/>
            <person name="Cordes M."/>
            <person name="Minx P."/>
            <person name="Tomlinson C."/>
            <person name="Chen J."/>
            <person name="Wollam A."/>
            <person name="Pepin K.H."/>
            <person name="Bhonagiri V."/>
            <person name="Zhang X."/>
            <person name="Suruliraj S."/>
            <person name="Warren W."/>
            <person name="Mitreva M."/>
            <person name="Mardis E.R."/>
            <person name="Wilson R.K."/>
        </authorList>
    </citation>
    <scope>NUCLEOTIDE SEQUENCE [LARGE SCALE GENOMIC DNA]</scope>
    <source>
        <strain evidence="17 18">F0037</strain>
    </source>
</reference>
<dbReference type="STRING" id="1127696.HMPREF9134_01664"/>
<dbReference type="PATRIC" id="fig|1127696.3.peg.1505"/>
<feature type="binding site" evidence="14">
    <location>
        <position position="193"/>
    </location>
    <ligand>
        <name>substrate</name>
    </ligand>
</feature>
<keyword evidence="6 12" id="KW-0686">Riboflavin biosynthesis</keyword>
<dbReference type="PROSITE" id="PS51747">
    <property type="entry name" value="CYT_DCMP_DEAMINASES_2"/>
    <property type="match status" value="1"/>
</dbReference>
<evidence type="ECO:0000256" key="4">
    <source>
        <dbReference type="ARBA" id="ARBA00005259"/>
    </source>
</evidence>
<dbReference type="NCBIfam" id="TIGR00326">
    <property type="entry name" value="eubact_ribD"/>
    <property type="match status" value="1"/>
</dbReference>
<feature type="binding site" evidence="15">
    <location>
        <position position="79"/>
    </location>
    <ligand>
        <name>Zn(2+)</name>
        <dbReference type="ChEBI" id="CHEBI:29105"/>
        <note>catalytic</note>
    </ligand>
</feature>
<evidence type="ECO:0000256" key="5">
    <source>
        <dbReference type="ARBA" id="ARBA00007417"/>
    </source>
</evidence>
<sequence length="339" mass="38071">MIEGEEIFMRRALELASLGLGTTSPNPQVGAVLVHEGKIIGEGYHRHSGEGHAEVLAVASVKERHLLPKSTLYVTLEPCAHYGKTPPCVELILKERIPRVVVAMEDPFPAVSGRGIQRLREEGGVEVLVGMLEEEARRLNAPFITAHTLHRPYVTLKWAQSLDGYIDRVRSNRSERPELFSSPLQQRLVHRERFAHDAILVGYRTALLDDPLLNNRLWWGRSPLRVILDPYLELPHDLRIFSDRTAPTLILYLASEARGRLPQQCPSHLRYLPLTGQRIHPQAILSTLHQEGVQSLLVEGGSTTLAHFLEAELYDDLLIEVCPRTLGKGIPAPHLPQPR</sequence>
<dbReference type="Gene3D" id="3.40.140.10">
    <property type="entry name" value="Cytidine Deaminase, domain 2"/>
    <property type="match status" value="1"/>
</dbReference>
<dbReference type="GO" id="GO:0008835">
    <property type="term" value="F:diaminohydroxyphosphoribosylaminopyrimidine deaminase activity"/>
    <property type="evidence" value="ECO:0007669"/>
    <property type="project" value="UniProtKB-EC"/>
</dbReference>
<name>L1NAQ3_9PORP</name>
<dbReference type="PANTHER" id="PTHR38011">
    <property type="entry name" value="DIHYDROFOLATE REDUCTASE FAMILY PROTEIN (AFU_ORTHOLOGUE AFUA_8G06820)"/>
    <property type="match status" value="1"/>
</dbReference>
<comment type="function">
    <text evidence="1 12">Converts 2,5-diamino-6-(ribosylamino)-4(3h)-pyrimidinone 5'-phosphate into 5-amino-6-(ribosylamino)-2,4(1h,3h)-pyrimidinedione 5'-phosphate.</text>
</comment>
<dbReference type="eggNOG" id="COG1985">
    <property type="taxonomic scope" value="Bacteria"/>
</dbReference>
<evidence type="ECO:0000256" key="9">
    <source>
        <dbReference type="ARBA" id="ARBA00022857"/>
    </source>
</evidence>
<feature type="binding site" evidence="14">
    <location>
        <position position="209"/>
    </location>
    <ligand>
        <name>NADP(+)</name>
        <dbReference type="ChEBI" id="CHEBI:58349"/>
    </ligand>
</feature>
<evidence type="ECO:0000256" key="2">
    <source>
        <dbReference type="ARBA" id="ARBA00004882"/>
    </source>
</evidence>